<organism evidence="2">
    <name type="scientific">Alsobacter sp. KACC 23698</name>
    <dbReference type="NCBI Taxonomy" id="3149229"/>
    <lineage>
        <taxon>Bacteria</taxon>
        <taxon>Pseudomonadati</taxon>
        <taxon>Pseudomonadota</taxon>
        <taxon>Alphaproteobacteria</taxon>
        <taxon>Hyphomicrobiales</taxon>
        <taxon>Alsobacteraceae</taxon>
        <taxon>Alsobacter</taxon>
    </lineage>
</organism>
<dbReference type="Gene3D" id="3.30.720.120">
    <property type="match status" value="1"/>
</dbReference>
<dbReference type="AlphaFoldDB" id="A0AAU7JLU5"/>
<sequence length="124" mass="12901">MTAPNFVLLYVADVPASAAFYGRLLGAQPAEASPTFAMFALPCGLMLGLWSRTGVEPRPTGAPGHAELACALEDDAAVGRIHGEWVAEGVPVLQAPTRMDFGFTCVAADPDGHRFRVFAPGGAS</sequence>
<evidence type="ECO:0000313" key="2">
    <source>
        <dbReference type="EMBL" id="XBO41386.1"/>
    </source>
</evidence>
<gene>
    <name evidence="2" type="ORF">ABEG18_11715</name>
</gene>
<protein>
    <submittedName>
        <fullName evidence="2">VOC family protein</fullName>
    </submittedName>
</protein>
<dbReference type="PROSITE" id="PS51819">
    <property type="entry name" value="VOC"/>
    <property type="match status" value="1"/>
</dbReference>
<dbReference type="SUPFAM" id="SSF54593">
    <property type="entry name" value="Glyoxalase/Bleomycin resistance protein/Dihydroxybiphenyl dioxygenase"/>
    <property type="match status" value="1"/>
</dbReference>
<name>A0AAU7JLU5_9HYPH</name>
<dbReference type="InterPro" id="IPR026275">
    <property type="entry name" value="Glyoxalase/dOase/EhpR"/>
</dbReference>
<dbReference type="RefSeq" id="WP_406858240.1">
    <property type="nucleotide sequence ID" value="NZ_CP157484.1"/>
</dbReference>
<dbReference type="InterPro" id="IPR004360">
    <property type="entry name" value="Glyas_Fos-R_dOase_dom"/>
</dbReference>
<dbReference type="InterPro" id="IPR037523">
    <property type="entry name" value="VOC_core"/>
</dbReference>
<dbReference type="InterPro" id="IPR029068">
    <property type="entry name" value="Glyas_Bleomycin-R_OHBP_Dase"/>
</dbReference>
<dbReference type="EMBL" id="CP157484">
    <property type="protein sequence ID" value="XBO41386.1"/>
    <property type="molecule type" value="Genomic_DNA"/>
</dbReference>
<dbReference type="Gene3D" id="3.30.720.110">
    <property type="match status" value="1"/>
</dbReference>
<dbReference type="PIRSF" id="PIRSF039020">
    <property type="entry name" value="EhpR"/>
    <property type="match status" value="1"/>
</dbReference>
<reference evidence="2" key="1">
    <citation type="submission" date="2024-05" db="EMBL/GenBank/DDBJ databases">
        <authorList>
            <person name="Kim S."/>
            <person name="Heo J."/>
            <person name="Choi H."/>
            <person name="Choi Y."/>
            <person name="Kwon S.-W."/>
            <person name="Kim Y."/>
        </authorList>
    </citation>
    <scope>NUCLEOTIDE SEQUENCE</scope>
    <source>
        <strain evidence="2">KACC 23698</strain>
    </source>
</reference>
<dbReference type="Pfam" id="PF00903">
    <property type="entry name" value="Glyoxalase"/>
    <property type="match status" value="1"/>
</dbReference>
<proteinExistence type="predicted"/>
<accession>A0AAU7JLU5</accession>
<evidence type="ECO:0000259" key="1">
    <source>
        <dbReference type="PROSITE" id="PS51819"/>
    </source>
</evidence>
<feature type="domain" description="VOC" evidence="1">
    <location>
        <begin position="3"/>
        <end position="120"/>
    </location>
</feature>